<dbReference type="RefSeq" id="WP_205356151.1">
    <property type="nucleotide sequence ID" value="NZ_JADKYB010000003.1"/>
</dbReference>
<dbReference type="EMBL" id="JADKYB010000003">
    <property type="protein sequence ID" value="MBM9504291.1"/>
    <property type="molecule type" value="Genomic_DNA"/>
</dbReference>
<dbReference type="InterPro" id="IPR046003">
    <property type="entry name" value="DUF5959"/>
</dbReference>
<proteinExistence type="predicted"/>
<keyword evidence="2" id="KW-1185">Reference proteome</keyword>
<organism evidence="1 2">
    <name type="scientific">Actinacidiphila acididurans</name>
    <dbReference type="NCBI Taxonomy" id="2784346"/>
    <lineage>
        <taxon>Bacteria</taxon>
        <taxon>Bacillati</taxon>
        <taxon>Actinomycetota</taxon>
        <taxon>Actinomycetes</taxon>
        <taxon>Kitasatosporales</taxon>
        <taxon>Streptomycetaceae</taxon>
        <taxon>Actinacidiphila</taxon>
    </lineage>
</organism>
<dbReference type="Pfam" id="PF19384">
    <property type="entry name" value="DUF5959"/>
    <property type="match status" value="1"/>
</dbReference>
<gene>
    <name evidence="1" type="ORF">ITX44_07035</name>
</gene>
<name>A0ABS2TLS4_9ACTN</name>
<comment type="caution">
    <text evidence="1">The sequence shown here is derived from an EMBL/GenBank/DDBJ whole genome shotgun (WGS) entry which is preliminary data.</text>
</comment>
<dbReference type="Proteomes" id="UP000749040">
    <property type="component" value="Unassembled WGS sequence"/>
</dbReference>
<evidence type="ECO:0000313" key="1">
    <source>
        <dbReference type="EMBL" id="MBM9504291.1"/>
    </source>
</evidence>
<accession>A0ABS2TLS4</accession>
<protein>
    <submittedName>
        <fullName evidence="1">Uncharacterized protein</fullName>
    </submittedName>
</protein>
<sequence>MAEQPIELIRLEGEGNSVILRLTGREKLHDEAAADVLAGEFLVETPFVRGSFRTWVHPDELEQWQEALDALDAGQDVEWREGKRGAEMFIERDAAEERAQVTIRDTSMSLTSVTVTVPLADGWFDEAYERLDRAWEFWSPAER</sequence>
<reference evidence="1 2" key="1">
    <citation type="submission" date="2021-01" db="EMBL/GenBank/DDBJ databases">
        <title>Streptomyces acididurans sp. nov., isolated from a peat swamp forest soil.</title>
        <authorList>
            <person name="Chantavorakit T."/>
            <person name="Duangmal K."/>
        </authorList>
    </citation>
    <scope>NUCLEOTIDE SEQUENCE [LARGE SCALE GENOMIC DNA]</scope>
    <source>
        <strain evidence="1 2">KK5PA1</strain>
    </source>
</reference>
<evidence type="ECO:0000313" key="2">
    <source>
        <dbReference type="Proteomes" id="UP000749040"/>
    </source>
</evidence>